<gene>
    <name evidence="2" type="ORF">J2W40_003226</name>
</gene>
<evidence type="ECO:0000313" key="2">
    <source>
        <dbReference type="EMBL" id="MDR7156385.1"/>
    </source>
</evidence>
<evidence type="ECO:0000256" key="1">
    <source>
        <dbReference type="SAM" id="Phobius"/>
    </source>
</evidence>
<organism evidence="2 3">
    <name type="scientific">Sphingobium xenophagum</name>
    <dbReference type="NCBI Taxonomy" id="121428"/>
    <lineage>
        <taxon>Bacteria</taxon>
        <taxon>Pseudomonadati</taxon>
        <taxon>Pseudomonadota</taxon>
        <taxon>Alphaproteobacteria</taxon>
        <taxon>Sphingomonadales</taxon>
        <taxon>Sphingomonadaceae</taxon>
        <taxon>Sphingobium</taxon>
    </lineage>
</organism>
<proteinExistence type="predicted"/>
<keyword evidence="1" id="KW-0812">Transmembrane</keyword>
<comment type="caution">
    <text evidence="2">The sequence shown here is derived from an EMBL/GenBank/DDBJ whole genome shotgun (WGS) entry which is preliminary data.</text>
</comment>
<keyword evidence="3" id="KW-1185">Reference proteome</keyword>
<protein>
    <submittedName>
        <fullName evidence="2">Uncharacterized protein</fullName>
    </submittedName>
</protein>
<keyword evidence="1" id="KW-0472">Membrane</keyword>
<sequence>MERPDFWPDICRFLIAFVASGAAIGLYTLLTVQPIP</sequence>
<name>A0ABU1X465_SPHXE</name>
<dbReference type="Proteomes" id="UP001267638">
    <property type="component" value="Unassembled WGS sequence"/>
</dbReference>
<evidence type="ECO:0000313" key="3">
    <source>
        <dbReference type="Proteomes" id="UP001267638"/>
    </source>
</evidence>
<dbReference type="EMBL" id="JAVDWV010000015">
    <property type="protein sequence ID" value="MDR7156385.1"/>
    <property type="molecule type" value="Genomic_DNA"/>
</dbReference>
<accession>A0ABU1X465</accession>
<keyword evidence="1" id="KW-1133">Transmembrane helix</keyword>
<feature type="transmembrane region" description="Helical" evidence="1">
    <location>
        <begin position="12"/>
        <end position="30"/>
    </location>
</feature>
<reference evidence="2 3" key="1">
    <citation type="submission" date="2023-07" db="EMBL/GenBank/DDBJ databases">
        <title>Sorghum-associated microbial communities from plants grown in Nebraska, USA.</title>
        <authorList>
            <person name="Schachtman D."/>
        </authorList>
    </citation>
    <scope>NUCLEOTIDE SEQUENCE [LARGE SCALE GENOMIC DNA]</scope>
    <source>
        <strain evidence="2 3">4256</strain>
    </source>
</reference>